<evidence type="ECO:0000256" key="1">
    <source>
        <dbReference type="SAM" id="MobiDB-lite"/>
    </source>
</evidence>
<reference evidence="2" key="1">
    <citation type="submission" date="2015-09" db="EMBL/GenBank/DDBJ databases">
        <authorList>
            <consortium name="Pathogen Informatics"/>
        </authorList>
    </citation>
    <scope>NUCLEOTIDE SEQUENCE</scope>
    <source>
        <strain evidence="2">2789STDY5834896</strain>
    </source>
</reference>
<protein>
    <submittedName>
        <fullName evidence="2">Uncharacterized protein</fullName>
    </submittedName>
</protein>
<organism evidence="2">
    <name type="scientific">uncultured Anaerotruncus sp</name>
    <dbReference type="NCBI Taxonomy" id="905011"/>
    <lineage>
        <taxon>Bacteria</taxon>
        <taxon>Bacillati</taxon>
        <taxon>Bacillota</taxon>
        <taxon>Clostridia</taxon>
        <taxon>Eubacteriales</taxon>
        <taxon>Oscillospiraceae</taxon>
        <taxon>Anaerotruncus</taxon>
        <taxon>environmental samples</taxon>
    </lineage>
</organism>
<feature type="compositionally biased region" description="Polar residues" evidence="1">
    <location>
        <begin position="25"/>
        <end position="37"/>
    </location>
</feature>
<accession>A0A1C6JV09</accession>
<proteinExistence type="predicted"/>
<feature type="compositionally biased region" description="Low complexity" evidence="1">
    <location>
        <begin position="9"/>
        <end position="24"/>
    </location>
</feature>
<dbReference type="AlphaFoldDB" id="A0A1C6JV09"/>
<gene>
    <name evidence="2" type="ORF">SAMEA3545359_02299</name>
</gene>
<evidence type="ECO:0000313" key="2">
    <source>
        <dbReference type="EMBL" id="SCJ85857.1"/>
    </source>
</evidence>
<name>A0A1C6JV09_9FIRM</name>
<feature type="region of interest" description="Disordered" evidence="1">
    <location>
        <begin position="1"/>
        <end position="37"/>
    </location>
</feature>
<dbReference type="EMBL" id="FMHG01000002">
    <property type="protein sequence ID" value="SCJ85857.1"/>
    <property type="molecule type" value="Genomic_DNA"/>
</dbReference>
<sequence length="73" mass="7224">MSPAFSWGSSILRSTSSPSTSSGSAAGQLSPSRTSRQPLLSVCGAGADSFIPGSCERAPTYASSHTSATATAV</sequence>